<feature type="transmembrane region" description="Helical" evidence="1">
    <location>
        <begin position="7"/>
        <end position="29"/>
    </location>
</feature>
<keyword evidence="3" id="KW-1185">Reference proteome</keyword>
<evidence type="ECO:0000313" key="2">
    <source>
        <dbReference type="EMBL" id="WVX49324.1"/>
    </source>
</evidence>
<feature type="transmembrane region" description="Helical" evidence="1">
    <location>
        <begin position="35"/>
        <end position="56"/>
    </location>
</feature>
<dbReference type="Proteomes" id="UP001318682">
    <property type="component" value="Chromosome"/>
</dbReference>
<evidence type="ECO:0000313" key="3">
    <source>
        <dbReference type="Proteomes" id="UP001318682"/>
    </source>
</evidence>
<proteinExistence type="predicted"/>
<sequence>MMAFAFVFVGGISGFIAAVATLLTGHGLWQALLNYWWAAAAAFICLAAVFSLVTLARIVNRKFLHTIGLNADSGS</sequence>
<keyword evidence="1" id="KW-1133">Transmembrane helix</keyword>
<protein>
    <submittedName>
        <fullName evidence="2">Uncharacterized protein</fullName>
    </submittedName>
</protein>
<dbReference type="EMBL" id="CP143423">
    <property type="protein sequence ID" value="WVX49324.1"/>
    <property type="molecule type" value="Genomic_DNA"/>
</dbReference>
<keyword evidence="1" id="KW-0472">Membrane</keyword>
<name>A0ABZ2BTH3_9RHOB</name>
<organism evidence="2 3">
    <name type="scientific">Roseobacter fucihabitans</name>
    <dbReference type="NCBI Taxonomy" id="1537242"/>
    <lineage>
        <taxon>Bacteria</taxon>
        <taxon>Pseudomonadati</taxon>
        <taxon>Pseudomonadota</taxon>
        <taxon>Alphaproteobacteria</taxon>
        <taxon>Rhodobacterales</taxon>
        <taxon>Roseobacteraceae</taxon>
        <taxon>Roseobacter</taxon>
    </lineage>
</organism>
<evidence type="ECO:0000256" key="1">
    <source>
        <dbReference type="SAM" id="Phobius"/>
    </source>
</evidence>
<gene>
    <name evidence="2" type="ORF">ROLI_024160</name>
</gene>
<dbReference type="RefSeq" id="WP_187429667.1">
    <property type="nucleotide sequence ID" value="NZ_CP143423.1"/>
</dbReference>
<keyword evidence="1" id="KW-0812">Transmembrane</keyword>
<accession>A0ABZ2BTH3</accession>
<reference evidence="3" key="1">
    <citation type="submission" date="2024-01" db="EMBL/GenBank/DDBJ databases">
        <title>Roseobacter fucihabitans sp. nov., isolated from the brown alga Fucus spiralis.</title>
        <authorList>
            <person name="Hahnke S."/>
            <person name="Berger M."/>
            <person name="Schlingloff A."/>
            <person name="Athale I."/>
            <person name="Neumann-Schaal M."/>
            <person name="Adenaya A."/>
            <person name="Poehlein A."/>
            <person name="Daniel R."/>
            <person name="Pertersen J."/>
            <person name="Brinkhoff T."/>
        </authorList>
    </citation>
    <scope>NUCLEOTIDE SEQUENCE [LARGE SCALE GENOMIC DNA]</scope>
    <source>
        <strain evidence="3">B14</strain>
    </source>
</reference>